<dbReference type="SUPFAM" id="SSF53335">
    <property type="entry name" value="S-adenosyl-L-methionine-dependent methyltransferases"/>
    <property type="match status" value="1"/>
</dbReference>
<evidence type="ECO:0000256" key="5">
    <source>
        <dbReference type="PROSITE-ProRule" id="PRU01023"/>
    </source>
</evidence>
<dbReference type="CDD" id="cd02440">
    <property type="entry name" value="AdoMet_MTases"/>
    <property type="match status" value="1"/>
</dbReference>
<dbReference type="InterPro" id="IPR001678">
    <property type="entry name" value="MeTrfase_RsmB-F_NOP2_dom"/>
</dbReference>
<gene>
    <name evidence="7" type="ORF">MEBOL_007349</name>
</gene>
<dbReference type="Pfam" id="PF22458">
    <property type="entry name" value="RsmF-B_ferredox"/>
    <property type="match status" value="1"/>
</dbReference>
<dbReference type="AlphaFoldDB" id="A0A250IQ18"/>
<evidence type="ECO:0000259" key="6">
    <source>
        <dbReference type="PROSITE" id="PS51686"/>
    </source>
</evidence>
<dbReference type="PANTHER" id="PTHR22807">
    <property type="entry name" value="NOP2 YEAST -RELATED NOL1/NOP2/FMU SUN DOMAIN-CONTAINING"/>
    <property type="match status" value="1"/>
</dbReference>
<evidence type="ECO:0000256" key="2">
    <source>
        <dbReference type="ARBA" id="ARBA00022679"/>
    </source>
</evidence>
<keyword evidence="8" id="KW-1185">Reference proteome</keyword>
<protein>
    <submittedName>
        <fullName evidence="7">Methyltransferase</fullName>
    </submittedName>
</protein>
<evidence type="ECO:0000256" key="4">
    <source>
        <dbReference type="ARBA" id="ARBA00022884"/>
    </source>
</evidence>
<evidence type="ECO:0000256" key="1">
    <source>
        <dbReference type="ARBA" id="ARBA00022603"/>
    </source>
</evidence>
<keyword evidence="3 5" id="KW-0949">S-adenosyl-L-methionine</keyword>
<name>A0A250IQ18_9BACT</name>
<sequence>MSVKTLWPDTFLDEERLGRPSRRAATAALQAHLSVLKGEPLKLSLAEALKDAEGLGGQERRFAALAVRELSRHQRLLDLASRTLGQAPSKIGLLEDQVLVRYVLWRRLFCGANWARIGPEVKLPGPIRPRTIKDDLLARMVESPLAEPPLSESGPERLATRYSFPNWLVQRLAELHPEPVLEAMLAALDEEPSLHFRARPTGTREQVLARLSEEGVAAAPVDVALDAVRITDASHRVFETRVMREGRLQVQDVGSQLIVEACRPLEGTLEGCTVADVCAGAGGKTLALADEVGRAGRVLAGDRSRRRLAQARERARELSLRHVSFPQPLPLESADVVLVDAPCSGTGSLAREPDQKWKLSAKAVEEFHTTQLELLVELAPRVKPGARVVYATCSLLPEENDAVVRDFLARVPGFEVEPLAPVFGAERAAVLCDGPFLRALPPRVPGGGFFAARLRKNPSAG</sequence>
<dbReference type="PANTHER" id="PTHR22807:SF53">
    <property type="entry name" value="RIBOSOMAL RNA SMALL SUBUNIT METHYLTRANSFERASE B-RELATED"/>
    <property type="match status" value="1"/>
</dbReference>
<proteinExistence type="inferred from homology"/>
<comment type="similarity">
    <text evidence="5">Belongs to the class I-like SAM-binding methyltransferase superfamily. RsmB/NOP family.</text>
</comment>
<dbReference type="Gene3D" id="3.40.50.150">
    <property type="entry name" value="Vaccinia Virus protein VP39"/>
    <property type="match status" value="1"/>
</dbReference>
<dbReference type="Pfam" id="PF01189">
    <property type="entry name" value="Methyltr_RsmB-F"/>
    <property type="match status" value="1"/>
</dbReference>
<dbReference type="InterPro" id="IPR049560">
    <property type="entry name" value="MeTrfase_RsmB-F_NOP2_cat"/>
</dbReference>
<dbReference type="InterPro" id="IPR029063">
    <property type="entry name" value="SAM-dependent_MTases_sf"/>
</dbReference>
<keyword evidence="4 5" id="KW-0694">RNA-binding</keyword>
<evidence type="ECO:0000313" key="8">
    <source>
        <dbReference type="Proteomes" id="UP000217289"/>
    </source>
</evidence>
<keyword evidence="2 5" id="KW-0808">Transferase</keyword>
<dbReference type="InterPro" id="IPR023267">
    <property type="entry name" value="RCMT"/>
</dbReference>
<dbReference type="GO" id="GO:0008173">
    <property type="term" value="F:RNA methyltransferase activity"/>
    <property type="evidence" value="ECO:0007669"/>
    <property type="project" value="InterPro"/>
</dbReference>
<dbReference type="Proteomes" id="UP000217289">
    <property type="component" value="Chromosome"/>
</dbReference>
<dbReference type="GO" id="GO:0003723">
    <property type="term" value="F:RNA binding"/>
    <property type="evidence" value="ECO:0007669"/>
    <property type="project" value="UniProtKB-UniRule"/>
</dbReference>
<evidence type="ECO:0000313" key="7">
    <source>
        <dbReference type="EMBL" id="ATB33849.1"/>
    </source>
</evidence>
<dbReference type="PRINTS" id="PR02008">
    <property type="entry name" value="RCMTFAMILY"/>
</dbReference>
<feature type="domain" description="SAM-dependent MTase RsmB/NOP-type" evidence="6">
    <location>
        <begin position="184"/>
        <end position="457"/>
    </location>
</feature>
<dbReference type="KEGG" id="mbd:MEBOL_007349"/>
<feature type="binding site" evidence="5">
    <location>
        <position position="340"/>
    </location>
    <ligand>
        <name>S-adenosyl-L-methionine</name>
        <dbReference type="ChEBI" id="CHEBI:59789"/>
    </ligand>
</feature>
<organism evidence="7 8">
    <name type="scientific">Melittangium boletus DSM 14713</name>
    <dbReference type="NCBI Taxonomy" id="1294270"/>
    <lineage>
        <taxon>Bacteria</taxon>
        <taxon>Pseudomonadati</taxon>
        <taxon>Myxococcota</taxon>
        <taxon>Myxococcia</taxon>
        <taxon>Myxococcales</taxon>
        <taxon>Cystobacterineae</taxon>
        <taxon>Archangiaceae</taxon>
        <taxon>Melittangium</taxon>
    </lineage>
</organism>
<dbReference type="PROSITE" id="PS51686">
    <property type="entry name" value="SAM_MT_RSMB_NOP"/>
    <property type="match status" value="1"/>
</dbReference>
<dbReference type="EMBL" id="CP022163">
    <property type="protein sequence ID" value="ATB33849.1"/>
    <property type="molecule type" value="Genomic_DNA"/>
</dbReference>
<keyword evidence="1 5" id="KW-0489">Methyltransferase</keyword>
<accession>A0A250IQ18</accession>
<comment type="caution">
    <text evidence="5">Lacks conserved residue(s) required for the propagation of feature annotation.</text>
</comment>
<feature type="binding site" evidence="5">
    <location>
        <position position="302"/>
    </location>
    <ligand>
        <name>S-adenosyl-L-methionine</name>
        <dbReference type="ChEBI" id="CHEBI:59789"/>
    </ligand>
</feature>
<evidence type="ECO:0000256" key="3">
    <source>
        <dbReference type="ARBA" id="ARBA00022691"/>
    </source>
</evidence>
<dbReference type="GO" id="GO:0001510">
    <property type="term" value="P:RNA methylation"/>
    <property type="evidence" value="ECO:0007669"/>
    <property type="project" value="InterPro"/>
</dbReference>
<reference evidence="7 8" key="1">
    <citation type="submission" date="2017-06" db="EMBL/GenBank/DDBJ databases">
        <authorList>
            <person name="Kim H.J."/>
            <person name="Triplett B.A."/>
        </authorList>
    </citation>
    <scope>NUCLEOTIDE SEQUENCE [LARGE SCALE GENOMIC DNA]</scope>
    <source>
        <strain evidence="7 8">DSM 14713</strain>
    </source>
</reference>
<feature type="active site" description="Nucleophile" evidence="5">
    <location>
        <position position="393"/>
    </location>
</feature>
<dbReference type="InterPro" id="IPR054728">
    <property type="entry name" value="RsmB-like_ferredoxin"/>
</dbReference>